<evidence type="ECO:0000313" key="2">
    <source>
        <dbReference type="Proteomes" id="UP000033636"/>
    </source>
</evidence>
<protein>
    <submittedName>
        <fullName evidence="1">DUF3536 domain-containing protein</fullName>
    </submittedName>
</protein>
<dbReference type="Proteomes" id="UP000033636">
    <property type="component" value="Unassembled WGS sequence"/>
</dbReference>
<proteinExistence type="predicted"/>
<comment type="caution">
    <text evidence="1">The sequence shown here is derived from an EMBL/GenBank/DDBJ whole genome shotgun (WGS) entry which is preliminary data.</text>
</comment>
<accession>A0ACC6UZY6</accession>
<name>A0ACC6UZY6_9CREN</name>
<gene>
    <name evidence="1" type="ORF">TU35_003890</name>
</gene>
<reference evidence="1" key="1">
    <citation type="submission" date="2024-07" db="EMBL/GenBank/DDBJ databases">
        <title>Metagenome and Metagenome-Assembled Genomes of Archaea from a hot spring from the geothermal field of Los Azufres, Mexico.</title>
        <authorList>
            <person name="Marin-Paredes R."/>
            <person name="Martinez-Romero E."/>
            <person name="Servin-Garciduenas L.E."/>
        </authorList>
    </citation>
    <scope>NUCLEOTIDE SEQUENCE</scope>
</reference>
<sequence>MIVIHGHFYQPPREDPWLEIILPEPTAAPYRHWDERISYECYEPNAILGNYAWISFDFGPTLLDWLRRRRPHVYKAIIEADKVSAERWGHGNAIAHPYYHVILPLVDRRNKEALVAWGIKYFEKHFEREPEGMWLPEMAVDYETLDVLADYGVRFVVLTQRQVRGGAVGGPYKVVTKTGREIYAFVRDERLSDALSFGDVAEWPKLLEGSVKERLTLVVTDGETFGHHKRGGDKALANLVAKYAGELTNLGAALEGLGPMGEIEIIEGTSWSCPHGLGRWTRDCGCDGPAPWREPLRQTIDWVNDVVDAAFDEWGKKRGIDPWALLRRYVEVVMGKNPAEFLRELAPNLQPPETLKMLEMERAKLAANSSDAWFFARLGLEAGISVRWALRALELLGNQAIIDEYVERLRSIKGEPAGDASMFIPAIRGPLMAASMALASHIVGYTVEELGPYQLALNGIKIKIVDKRTLESWEIEFTEFGIPVLKKAEGS</sequence>
<organism evidence="1 2">
    <name type="scientific">Thermoproteus sp. AZ2</name>
    <dbReference type="NCBI Taxonomy" id="1609232"/>
    <lineage>
        <taxon>Archaea</taxon>
        <taxon>Thermoproteota</taxon>
        <taxon>Thermoprotei</taxon>
        <taxon>Thermoproteales</taxon>
        <taxon>Thermoproteaceae</taxon>
        <taxon>Thermoproteus</taxon>
    </lineage>
</organism>
<evidence type="ECO:0000313" key="1">
    <source>
        <dbReference type="EMBL" id="MFB6490382.1"/>
    </source>
</evidence>
<dbReference type="EMBL" id="JZWT02000008">
    <property type="protein sequence ID" value="MFB6490382.1"/>
    <property type="molecule type" value="Genomic_DNA"/>
</dbReference>